<accession>W2NCQ4</accession>
<feature type="transmembrane region" description="Helical" evidence="1">
    <location>
        <begin position="32"/>
        <end position="57"/>
    </location>
</feature>
<protein>
    <submittedName>
        <fullName evidence="2">Uncharacterized protein</fullName>
    </submittedName>
</protein>
<keyword evidence="1" id="KW-0812">Transmembrane</keyword>
<evidence type="ECO:0000256" key="1">
    <source>
        <dbReference type="SAM" id="Phobius"/>
    </source>
</evidence>
<keyword evidence="1" id="KW-1133">Transmembrane helix</keyword>
<keyword evidence="1" id="KW-0472">Membrane</keyword>
<dbReference type="VEuPathDB" id="FungiDB:PPTG_11605"/>
<dbReference type="EMBL" id="KI692918">
    <property type="protein sequence ID" value="ETM46320.1"/>
    <property type="molecule type" value="Genomic_DNA"/>
</dbReference>
<reference evidence="2" key="1">
    <citation type="submission" date="2013-11" db="EMBL/GenBank/DDBJ databases">
        <title>The Genome Sequence of Phytophthora parasitica IAC_01/95.</title>
        <authorList>
            <consortium name="The Broad Institute Genomics Platform"/>
            <person name="Russ C."/>
            <person name="Tyler B."/>
            <person name="Panabieres F."/>
            <person name="Shan W."/>
            <person name="Tripathy S."/>
            <person name="Grunwald N."/>
            <person name="Machado M."/>
            <person name="Johnson C.S."/>
            <person name="Arredondo F."/>
            <person name="Hong C."/>
            <person name="Coffey M."/>
            <person name="Young S.K."/>
            <person name="Zeng Q."/>
            <person name="Gargeya S."/>
            <person name="Fitzgerald M."/>
            <person name="Abouelleil A."/>
            <person name="Alvarado L."/>
            <person name="Chapman S.B."/>
            <person name="Gainer-Dewar J."/>
            <person name="Goldberg J."/>
            <person name="Griggs A."/>
            <person name="Gujja S."/>
            <person name="Hansen M."/>
            <person name="Howarth C."/>
            <person name="Imamovic A."/>
            <person name="Ireland A."/>
            <person name="Larimer J."/>
            <person name="McCowan C."/>
            <person name="Murphy C."/>
            <person name="Pearson M."/>
            <person name="Poon T.W."/>
            <person name="Priest M."/>
            <person name="Roberts A."/>
            <person name="Saif S."/>
            <person name="Shea T."/>
            <person name="Sykes S."/>
            <person name="Wortman J."/>
            <person name="Nusbaum C."/>
            <person name="Birren B."/>
        </authorList>
    </citation>
    <scope>NUCLEOTIDE SEQUENCE [LARGE SCALE GENOMIC DNA]</scope>
    <source>
        <strain evidence="2">IAC_01/95</strain>
    </source>
</reference>
<organism evidence="2">
    <name type="scientific">Phytophthora nicotianae</name>
    <name type="common">Potato buckeye rot agent</name>
    <name type="synonym">Phytophthora parasitica</name>
    <dbReference type="NCBI Taxonomy" id="4792"/>
    <lineage>
        <taxon>Eukaryota</taxon>
        <taxon>Sar</taxon>
        <taxon>Stramenopiles</taxon>
        <taxon>Oomycota</taxon>
        <taxon>Peronosporomycetes</taxon>
        <taxon>Peronosporales</taxon>
        <taxon>Peronosporaceae</taxon>
        <taxon>Phytophthora</taxon>
    </lineage>
</organism>
<gene>
    <name evidence="2" type="ORF">L914_08765</name>
</gene>
<name>W2NCQ4_PHYNI</name>
<dbReference type="Proteomes" id="UP000054532">
    <property type="component" value="Unassembled WGS sequence"/>
</dbReference>
<dbReference type="AlphaFoldDB" id="W2NCQ4"/>
<sequence>MIKSYGTEAVDFAREEDAFIDRPVSSHRRHSWGVMVFAAALGVAGVSCVVTMHNALVSQQEVLAKMQQQL</sequence>
<evidence type="ECO:0000313" key="2">
    <source>
        <dbReference type="EMBL" id="ETM46320.1"/>
    </source>
</evidence>
<proteinExistence type="predicted"/>